<feature type="chain" id="PRO_5019028484" evidence="12">
    <location>
        <begin position="25"/>
        <end position="896"/>
    </location>
</feature>
<evidence type="ECO:0000256" key="10">
    <source>
        <dbReference type="PROSITE-ProRule" id="PRU10143"/>
    </source>
</evidence>
<dbReference type="OrthoDB" id="7051241at2"/>
<keyword evidence="15" id="KW-0675">Receptor</keyword>
<keyword evidence="2 9" id="KW-0813">Transport</keyword>
<dbReference type="InterPro" id="IPR012910">
    <property type="entry name" value="Plug_dom"/>
</dbReference>
<keyword evidence="5 12" id="KW-0732">Signal</keyword>
<dbReference type="AlphaFoldDB" id="A0A437M3V5"/>
<evidence type="ECO:0000256" key="5">
    <source>
        <dbReference type="ARBA" id="ARBA00022729"/>
    </source>
</evidence>
<dbReference type="EMBL" id="SACN01000001">
    <property type="protein sequence ID" value="RVT92380.1"/>
    <property type="molecule type" value="Genomic_DNA"/>
</dbReference>
<evidence type="ECO:0000256" key="2">
    <source>
        <dbReference type="ARBA" id="ARBA00022448"/>
    </source>
</evidence>
<evidence type="ECO:0000256" key="11">
    <source>
        <dbReference type="RuleBase" id="RU003357"/>
    </source>
</evidence>
<evidence type="ECO:0000313" key="15">
    <source>
        <dbReference type="EMBL" id="RVT92380.1"/>
    </source>
</evidence>
<dbReference type="PANTHER" id="PTHR47234:SF3">
    <property type="entry name" value="SECRETIN_TONB SHORT N-TERMINAL DOMAIN-CONTAINING PROTEIN"/>
    <property type="match status" value="1"/>
</dbReference>
<evidence type="ECO:0000256" key="9">
    <source>
        <dbReference type="PROSITE-ProRule" id="PRU01360"/>
    </source>
</evidence>
<dbReference type="InterPro" id="IPR039426">
    <property type="entry name" value="TonB-dep_rcpt-like"/>
</dbReference>
<feature type="signal peptide" evidence="12">
    <location>
        <begin position="1"/>
        <end position="24"/>
    </location>
</feature>
<keyword evidence="16" id="KW-1185">Reference proteome</keyword>
<feature type="domain" description="TonB-dependent receptor-like beta-barrel" evidence="13">
    <location>
        <begin position="388"/>
        <end position="847"/>
    </location>
</feature>
<dbReference type="Gene3D" id="2.40.170.20">
    <property type="entry name" value="TonB-dependent receptor, beta-barrel domain"/>
    <property type="match status" value="1"/>
</dbReference>
<feature type="short sequence motif" description="TonB box" evidence="10">
    <location>
        <begin position="40"/>
        <end position="46"/>
    </location>
</feature>
<dbReference type="Gene3D" id="2.170.130.10">
    <property type="entry name" value="TonB-dependent receptor, plug domain"/>
    <property type="match status" value="1"/>
</dbReference>
<dbReference type="Pfam" id="PF07715">
    <property type="entry name" value="Plug"/>
    <property type="match status" value="1"/>
</dbReference>
<accession>A0A437M3V5</accession>
<dbReference type="InterPro" id="IPR000531">
    <property type="entry name" value="Beta-barrel_TonB"/>
</dbReference>
<proteinExistence type="inferred from homology"/>
<comment type="similarity">
    <text evidence="9 11">Belongs to the TonB-dependent receptor family.</text>
</comment>
<protein>
    <submittedName>
        <fullName evidence="15">TonB-dependent receptor</fullName>
    </submittedName>
</protein>
<dbReference type="GO" id="GO:0009279">
    <property type="term" value="C:cell outer membrane"/>
    <property type="evidence" value="ECO:0007669"/>
    <property type="project" value="UniProtKB-SubCell"/>
</dbReference>
<dbReference type="Pfam" id="PF00593">
    <property type="entry name" value="TonB_dep_Rec_b-barrel"/>
    <property type="match status" value="1"/>
</dbReference>
<evidence type="ECO:0000313" key="16">
    <source>
        <dbReference type="Proteomes" id="UP000282971"/>
    </source>
</evidence>
<dbReference type="PROSITE" id="PS00430">
    <property type="entry name" value="TONB_DEPENDENT_REC_1"/>
    <property type="match status" value="1"/>
</dbReference>
<evidence type="ECO:0000256" key="8">
    <source>
        <dbReference type="ARBA" id="ARBA00023237"/>
    </source>
</evidence>
<evidence type="ECO:0000256" key="3">
    <source>
        <dbReference type="ARBA" id="ARBA00022452"/>
    </source>
</evidence>
<keyword evidence="7 9" id="KW-0472">Membrane</keyword>
<dbReference type="InterPro" id="IPR037066">
    <property type="entry name" value="Plug_dom_sf"/>
</dbReference>
<dbReference type="Proteomes" id="UP000282971">
    <property type="component" value="Unassembled WGS sequence"/>
</dbReference>
<comment type="subcellular location">
    <subcellularLocation>
        <location evidence="1 9">Cell outer membrane</location>
        <topology evidence="1 9">Multi-pass membrane protein</topology>
    </subcellularLocation>
</comment>
<keyword evidence="3 9" id="KW-1134">Transmembrane beta strand</keyword>
<dbReference type="RefSeq" id="WP_127739927.1">
    <property type="nucleotide sequence ID" value="NZ_SACN01000001.1"/>
</dbReference>
<evidence type="ECO:0000259" key="14">
    <source>
        <dbReference type="Pfam" id="PF07715"/>
    </source>
</evidence>
<evidence type="ECO:0000259" key="13">
    <source>
        <dbReference type="Pfam" id="PF00593"/>
    </source>
</evidence>
<keyword evidence="6 10" id="KW-0798">TonB box</keyword>
<sequence length="896" mass="96188">MKRIHSVSLATVAIASLWASAAMAQSAPAEDATTASDGETIIVTGTRTTGFKASDSPAPIQVLGSDSLKRVGQTDMIQTLAQQLPSVQAQAFGSDQAAFHPSIKLRGLNPNHTLILIDGKRRHGTSSVVVTGGPFGGNAAADISLIPQDAIERVEVLQDGAAAQYGTDAIAGVVNFILKHADHGGSVNVTGGKYFDQGGQRWDVMGNVGFAPFEGAYVNVTAERQFKNYSFRGDLDPRVVDTGQAGAANTGVNGGRYNIARFGNALTGQDKYPEVNQIAGDGRLQLTNVYATYGWEISDDIELYGSSSYSKKIGKTWQNYRLPVVVFGKQRLPNNNFVVAGTSAACRNNMTIALCPETSADIPYPAGFRPQEKTVETDYSVQVGAKGEISGTRWDITSTYGNNLSEIYVINSANAALYYDSSSATSKGFSPTNTLNGEFIASQWTNTLDLSRDFDVGFAEPITVAAGLEYRRDMFQLKAGDEASYYTGTGVAQGGIQSFFGYSPANASRNTRRNFSQYIDIAAKPLPELTLDGAVRHEHYSDFGDTTIFKATGRYDISPAIAVRGTVSTGFRAPTLAEGFYSGINVSVSSLSGIFAPNSPGAAALGIAGLKPEKSTNFSGGWVFKPIDKMVITIDAYSIKIKDRIVRSSSFLGYSNNCRFNVSTVCTAIVSPSVVTALRNNGVPVDSVIAAIDGGASGTVGVNAFVNGITSLTRGIDFLTTYQTDLDTYGKIDWSLAANYNVTKVTKINPAPANINQRQTILDVYASNDLTNTTPKFRATVGAYWSIGDFTMNLRESYYGNSYAIISTPTNGLAQEKLSAGSAFITDLELGYQILEPIKISIGANNLFNKYPNKYPQFIRDQQYAQSSTAYITKYPTFSPYGINGGYYYGRISFKF</sequence>
<dbReference type="PANTHER" id="PTHR47234">
    <property type="match status" value="1"/>
</dbReference>
<keyword evidence="8 9" id="KW-0998">Cell outer membrane</keyword>
<comment type="caution">
    <text evidence="15">The sequence shown here is derived from an EMBL/GenBank/DDBJ whole genome shotgun (WGS) entry which is preliminary data.</text>
</comment>
<dbReference type="PROSITE" id="PS52016">
    <property type="entry name" value="TONB_DEPENDENT_REC_3"/>
    <property type="match status" value="1"/>
</dbReference>
<keyword evidence="4 9" id="KW-0812">Transmembrane</keyword>
<dbReference type="SUPFAM" id="SSF56935">
    <property type="entry name" value="Porins"/>
    <property type="match status" value="1"/>
</dbReference>
<evidence type="ECO:0000256" key="7">
    <source>
        <dbReference type="ARBA" id="ARBA00023136"/>
    </source>
</evidence>
<evidence type="ECO:0000256" key="12">
    <source>
        <dbReference type="SAM" id="SignalP"/>
    </source>
</evidence>
<reference evidence="15 16" key="1">
    <citation type="submission" date="2019-01" db="EMBL/GenBank/DDBJ databases">
        <authorList>
            <person name="Chen W.-M."/>
        </authorList>
    </citation>
    <scope>NUCLEOTIDE SEQUENCE [LARGE SCALE GENOMIC DNA]</scope>
    <source>
        <strain evidence="15 16">CCP-7</strain>
    </source>
</reference>
<name>A0A437M3V5_9SPHN</name>
<dbReference type="InterPro" id="IPR036942">
    <property type="entry name" value="Beta-barrel_TonB_sf"/>
</dbReference>
<organism evidence="15 16">
    <name type="scientific">Sphingomonas crocodyli</name>
    <dbReference type="NCBI Taxonomy" id="1979270"/>
    <lineage>
        <taxon>Bacteria</taxon>
        <taxon>Pseudomonadati</taxon>
        <taxon>Pseudomonadota</taxon>
        <taxon>Alphaproteobacteria</taxon>
        <taxon>Sphingomonadales</taxon>
        <taxon>Sphingomonadaceae</taxon>
        <taxon>Sphingomonas</taxon>
    </lineage>
</organism>
<dbReference type="InterPro" id="IPR010916">
    <property type="entry name" value="TonB_box_CS"/>
</dbReference>
<evidence type="ECO:0000256" key="1">
    <source>
        <dbReference type="ARBA" id="ARBA00004571"/>
    </source>
</evidence>
<feature type="domain" description="TonB-dependent receptor plug" evidence="14">
    <location>
        <begin position="53"/>
        <end position="173"/>
    </location>
</feature>
<evidence type="ECO:0000256" key="6">
    <source>
        <dbReference type="ARBA" id="ARBA00023077"/>
    </source>
</evidence>
<gene>
    <name evidence="15" type="ORF">EOD43_00100</name>
</gene>
<evidence type="ECO:0000256" key="4">
    <source>
        <dbReference type="ARBA" id="ARBA00022692"/>
    </source>
</evidence>